<feature type="region of interest" description="Disordered" evidence="1">
    <location>
        <begin position="53"/>
        <end position="80"/>
    </location>
</feature>
<dbReference type="Gramene" id="ONIVA01G02170.1">
    <property type="protein sequence ID" value="ONIVA01G02170.1"/>
    <property type="gene ID" value="ONIVA01G02170"/>
</dbReference>
<feature type="compositionally biased region" description="Polar residues" evidence="1">
    <location>
        <begin position="53"/>
        <end position="69"/>
    </location>
</feature>
<evidence type="ECO:0000313" key="3">
    <source>
        <dbReference type="Proteomes" id="UP000006591"/>
    </source>
</evidence>
<dbReference type="OMA" id="MCPATSH"/>
<name>A0A0E0FFS1_ORYNI</name>
<dbReference type="EnsemblPlants" id="ONIVA01G02170.1">
    <property type="protein sequence ID" value="ONIVA01G02170.1"/>
    <property type="gene ID" value="ONIVA01G02170"/>
</dbReference>
<reference evidence="2" key="1">
    <citation type="submission" date="2015-04" db="UniProtKB">
        <authorList>
            <consortium name="EnsemblPlants"/>
        </authorList>
    </citation>
    <scope>IDENTIFICATION</scope>
    <source>
        <strain evidence="2">SL10</strain>
    </source>
</reference>
<reference evidence="2" key="2">
    <citation type="submission" date="2018-04" db="EMBL/GenBank/DDBJ databases">
        <title>OnivRS2 (Oryza nivara Reference Sequence Version 2).</title>
        <authorList>
            <person name="Zhang J."/>
            <person name="Kudrna D."/>
            <person name="Lee S."/>
            <person name="Talag J."/>
            <person name="Rajasekar S."/>
            <person name="Welchert J."/>
            <person name="Hsing Y.-I."/>
            <person name="Wing R.A."/>
        </authorList>
    </citation>
    <scope>NUCLEOTIDE SEQUENCE [LARGE SCALE GENOMIC DNA]</scope>
</reference>
<accession>A0A0E0FFS1</accession>
<keyword evidence="3" id="KW-1185">Reference proteome</keyword>
<sequence>MAAAMDEDFAWAVEDDLKLSKRLVLPGGRPRPAPSLLTRPLLTAPMCPATSHTYTAASTRPSSSHSTCVSHLVGGRRGKGSGEGLTGGIYVASHADIPRRHATWV</sequence>
<proteinExistence type="predicted"/>
<protein>
    <submittedName>
        <fullName evidence="2">Uncharacterized protein</fullName>
    </submittedName>
</protein>
<dbReference type="Proteomes" id="UP000006591">
    <property type="component" value="Chromosome 1"/>
</dbReference>
<organism evidence="2">
    <name type="scientific">Oryza nivara</name>
    <name type="common">Indian wild rice</name>
    <name type="synonym">Oryza sativa f. spontanea</name>
    <dbReference type="NCBI Taxonomy" id="4536"/>
    <lineage>
        <taxon>Eukaryota</taxon>
        <taxon>Viridiplantae</taxon>
        <taxon>Streptophyta</taxon>
        <taxon>Embryophyta</taxon>
        <taxon>Tracheophyta</taxon>
        <taxon>Spermatophyta</taxon>
        <taxon>Magnoliopsida</taxon>
        <taxon>Liliopsida</taxon>
        <taxon>Poales</taxon>
        <taxon>Poaceae</taxon>
        <taxon>BOP clade</taxon>
        <taxon>Oryzoideae</taxon>
        <taxon>Oryzeae</taxon>
        <taxon>Oryzinae</taxon>
        <taxon>Oryza</taxon>
    </lineage>
</organism>
<evidence type="ECO:0000313" key="2">
    <source>
        <dbReference type="EnsemblPlants" id="ONIVA01G02170.1"/>
    </source>
</evidence>
<dbReference type="HOGENOM" id="CLU_2268173_0_0_1"/>
<dbReference type="AlphaFoldDB" id="A0A0E0FFS1"/>
<evidence type="ECO:0000256" key="1">
    <source>
        <dbReference type="SAM" id="MobiDB-lite"/>
    </source>
</evidence>